<feature type="compositionally biased region" description="Basic and acidic residues" evidence="1">
    <location>
        <begin position="151"/>
        <end position="172"/>
    </location>
</feature>
<comment type="caution">
    <text evidence="3">The sequence shown here is derived from an EMBL/GenBank/DDBJ whole genome shotgun (WGS) entry which is preliminary data.</text>
</comment>
<feature type="compositionally biased region" description="Basic and acidic residues" evidence="1">
    <location>
        <begin position="225"/>
        <end position="239"/>
    </location>
</feature>
<feature type="region of interest" description="Disordered" evidence="1">
    <location>
        <begin position="117"/>
        <end position="239"/>
    </location>
</feature>
<evidence type="ECO:0000313" key="3">
    <source>
        <dbReference type="EMBL" id="KAJ4475027.1"/>
    </source>
</evidence>
<name>A0A9W9DLS2_9AGAR</name>
<reference evidence="3" key="1">
    <citation type="submission" date="2022-08" db="EMBL/GenBank/DDBJ databases">
        <title>A Global Phylogenomic Analysis of the Shiitake Genus Lentinula.</title>
        <authorList>
            <consortium name="DOE Joint Genome Institute"/>
            <person name="Sierra-Patev S."/>
            <person name="Min B."/>
            <person name="Naranjo-Ortiz M."/>
            <person name="Looney B."/>
            <person name="Konkel Z."/>
            <person name="Slot J.C."/>
            <person name="Sakamoto Y."/>
            <person name="Steenwyk J.L."/>
            <person name="Rokas A."/>
            <person name="Carro J."/>
            <person name="Camarero S."/>
            <person name="Ferreira P."/>
            <person name="Molpeceres G."/>
            <person name="Ruiz-Duenas F.J."/>
            <person name="Serrano A."/>
            <person name="Henrissat B."/>
            <person name="Drula E."/>
            <person name="Hughes K.W."/>
            <person name="Mata J.L."/>
            <person name="Ishikawa N.K."/>
            <person name="Vargas-Isla R."/>
            <person name="Ushijima S."/>
            <person name="Smith C.A."/>
            <person name="Ahrendt S."/>
            <person name="Andreopoulos W."/>
            <person name="He G."/>
            <person name="Labutti K."/>
            <person name="Lipzen A."/>
            <person name="Ng V."/>
            <person name="Riley R."/>
            <person name="Sandor L."/>
            <person name="Barry K."/>
            <person name="Martinez A.T."/>
            <person name="Xiao Y."/>
            <person name="Gibbons J.G."/>
            <person name="Terashima K."/>
            <person name="Grigoriev I.V."/>
            <person name="Hibbett D.S."/>
        </authorList>
    </citation>
    <scope>NUCLEOTIDE SEQUENCE</scope>
    <source>
        <strain evidence="3">JLM2183</strain>
    </source>
</reference>
<dbReference type="EMBL" id="JAOTPV010000015">
    <property type="protein sequence ID" value="KAJ4475027.1"/>
    <property type="molecule type" value="Genomic_DNA"/>
</dbReference>
<organism evidence="3 4">
    <name type="scientific">Lentinula aciculospora</name>
    <dbReference type="NCBI Taxonomy" id="153920"/>
    <lineage>
        <taxon>Eukaryota</taxon>
        <taxon>Fungi</taxon>
        <taxon>Dikarya</taxon>
        <taxon>Basidiomycota</taxon>
        <taxon>Agaricomycotina</taxon>
        <taxon>Agaricomycetes</taxon>
        <taxon>Agaricomycetidae</taxon>
        <taxon>Agaricales</taxon>
        <taxon>Marasmiineae</taxon>
        <taxon>Omphalotaceae</taxon>
        <taxon>Lentinula</taxon>
    </lineage>
</organism>
<keyword evidence="2" id="KW-0732">Signal</keyword>
<gene>
    <name evidence="3" type="ORF">J3R30DRAFT_636527</name>
</gene>
<accession>A0A9W9DLS2</accession>
<proteinExistence type="predicted"/>
<dbReference type="AlphaFoldDB" id="A0A9W9DLS2"/>
<evidence type="ECO:0000256" key="2">
    <source>
        <dbReference type="SAM" id="SignalP"/>
    </source>
</evidence>
<sequence>MVQSHSMFAAVLAIGIASSAFAAPIDTGLSDSSSIVVGGAQSEIFAVVQKSAGSPSDFVDQDVFPTHAEDVALVDNMIDDHCSDIDGAHDFSHKHHVLNLSPLLIRVESLLRAVRRANDDDAPPSTSPSRKRVSFANSTEIRLFDPPSPTDSDKEEERKLEEEKSEMTEFSDKLWAFSPGPSNSPPSPKRKPESFQGSESPKRPKNSPPEDSNLGDVLRGLYSGKDTRPSHPELPPKRP</sequence>
<feature type="chain" id="PRO_5040968531" evidence="2">
    <location>
        <begin position="23"/>
        <end position="239"/>
    </location>
</feature>
<evidence type="ECO:0000256" key="1">
    <source>
        <dbReference type="SAM" id="MobiDB-lite"/>
    </source>
</evidence>
<keyword evidence="4" id="KW-1185">Reference proteome</keyword>
<feature type="signal peptide" evidence="2">
    <location>
        <begin position="1"/>
        <end position="22"/>
    </location>
</feature>
<evidence type="ECO:0000313" key="4">
    <source>
        <dbReference type="Proteomes" id="UP001150266"/>
    </source>
</evidence>
<protein>
    <submittedName>
        <fullName evidence="3">Uncharacterized protein</fullName>
    </submittedName>
</protein>
<dbReference type="Proteomes" id="UP001150266">
    <property type="component" value="Unassembled WGS sequence"/>
</dbReference>